<evidence type="ECO:0000313" key="1">
    <source>
        <dbReference type="EMBL" id="JAP90171.1"/>
    </source>
</evidence>
<dbReference type="EMBL" id="GDID01006435">
    <property type="protein sequence ID" value="JAP90171.1"/>
    <property type="molecule type" value="Transcribed_RNA"/>
</dbReference>
<reference evidence="1" key="1">
    <citation type="submission" date="2015-07" db="EMBL/GenBank/DDBJ databases">
        <title>Adaptation to a free-living lifestyle via gene acquisitions in the diplomonad Trepomonas sp. PC1.</title>
        <authorList>
            <person name="Xu F."/>
            <person name="Jerlstrom-Hultqvist J."/>
            <person name="Kolisko M."/>
            <person name="Simpson A.G.B."/>
            <person name="Roger A.J."/>
            <person name="Svard S.G."/>
            <person name="Andersson J.O."/>
        </authorList>
    </citation>
    <scope>NUCLEOTIDE SEQUENCE</scope>
    <source>
        <strain evidence="1">PC1</strain>
    </source>
</reference>
<sequence length="694" mass="81320">LKYKIVINQPEIVYEQKQDSDVSLTQQNTVNFKQRLDKQLDNAYICCENICNNEQGTSLVIGATLIDRCQLSQHQKFENPLFPIPDAVVWIFGTQQVLESCYDLGKFQLYDDLRIKEAKKKLYFILWEYGPHTNQEILSKAHGYKILSKQACNSKFKYFSAHESPNNKQITKTQENSLKIYCQTRFVFSDLLDEQLIKYFFNNLKIVTINKFNFECDRTAIECKLQVQNLRIKQFIVKATFNLKQNKNGIPCFYFENIESNQFVNLPKKVIYGIPCETVCIQPLLKYRLTYKFQKEQQQQFKFQNFQEMTIQRSSIQIKVANKTINSKTENGQNEAQFTFEISSQATTQKIIVLVFGHPIFQDTLQLELSQPQQTIEHNLKAFSFCYNTESSFVLVSDTEQRILQKYFQSKNCKTLRIAYDQKQTSGIGQITDDKNKQHNFINDQVITTEQIELQELKIQIEMKTQIQRIDSQFQRFLIQLTEAMNSTTNYWLQSLVCLQLVGTDLCEEVNEEKCVKILLKFSPDFAQFHQLQQGFGEFLRLSSGFPKKTADEQNEFEFELQKMKTIDFRNLNEKIEKFQIEVLTGKYFTAKLASDIRAKFYQDAFDAFQTLLSECKKFKEFSQKIKIADQKAVQIKKFMENIAKNAANLKSKEEKLETGDVVRQAQRLLKQKTKIKFWHNAELVLMVFSVPVA</sequence>
<name>A0A146K3J6_9EUKA</name>
<proteinExistence type="predicted"/>
<accession>A0A146K3J6</accession>
<organism evidence="1">
    <name type="scientific">Trepomonas sp. PC1</name>
    <dbReference type="NCBI Taxonomy" id="1076344"/>
    <lineage>
        <taxon>Eukaryota</taxon>
        <taxon>Metamonada</taxon>
        <taxon>Diplomonadida</taxon>
        <taxon>Hexamitidae</taxon>
        <taxon>Hexamitinae</taxon>
        <taxon>Trepomonas</taxon>
    </lineage>
</organism>
<gene>
    <name evidence="1" type="ORF">TPC1_30334</name>
</gene>
<protein>
    <submittedName>
        <fullName evidence="1">Uncharacterized protein</fullName>
    </submittedName>
</protein>
<feature type="non-terminal residue" evidence="1">
    <location>
        <position position="1"/>
    </location>
</feature>
<dbReference type="AlphaFoldDB" id="A0A146K3J6"/>
<feature type="non-terminal residue" evidence="1">
    <location>
        <position position="694"/>
    </location>
</feature>